<comment type="caution">
    <text evidence="8">The sequence shown here is derived from an EMBL/GenBank/DDBJ whole genome shotgun (WGS) entry which is preliminary data.</text>
</comment>
<dbReference type="Gene3D" id="3.20.20.80">
    <property type="entry name" value="Glycosidases"/>
    <property type="match status" value="1"/>
</dbReference>
<dbReference type="InterPro" id="IPR000322">
    <property type="entry name" value="Glyco_hydro_31_TIM"/>
</dbReference>
<dbReference type="EMBL" id="JAQIFT010000028">
    <property type="protein sequence ID" value="MDA3731150.1"/>
    <property type="molecule type" value="Genomic_DNA"/>
</dbReference>
<dbReference type="AlphaFoldDB" id="A0AA42J088"/>
<feature type="domain" description="Glycoside hydrolase family 31 TIM barrel" evidence="5">
    <location>
        <begin position="156"/>
        <end position="514"/>
    </location>
</feature>
<dbReference type="InterPro" id="IPR011013">
    <property type="entry name" value="Gal_mutarotase_sf_dom"/>
</dbReference>
<name>A0AA42J088_9FIRM</name>
<dbReference type="Pfam" id="PF13802">
    <property type="entry name" value="Gal_mutarotas_2"/>
    <property type="match status" value="1"/>
</dbReference>
<dbReference type="InterPro" id="IPR030458">
    <property type="entry name" value="Glyco_hydro_31_AS"/>
</dbReference>
<dbReference type="InterPro" id="IPR017853">
    <property type="entry name" value="GH"/>
</dbReference>
<keyword evidence="9" id="KW-1185">Reference proteome</keyword>
<protein>
    <submittedName>
        <fullName evidence="8">Alpha-glucosidase</fullName>
    </submittedName>
</protein>
<reference evidence="8" key="1">
    <citation type="journal article" date="2023" name="Int. J. Syst. Evol. Microbiol.">
        <title>&lt;i&gt;Holtiella tumoricola&lt;/i&gt; gen. nov. sp. nov., isolated from a human clinical sample.</title>
        <authorList>
            <person name="Allen-Vercoe E."/>
            <person name="Daigneault M.C."/>
            <person name="Vancuren S.J."/>
            <person name="Cochrane K."/>
            <person name="O'Neal L.L."/>
            <person name="Sankaranarayanan K."/>
            <person name="Lawson P.A."/>
        </authorList>
    </citation>
    <scope>NUCLEOTIDE SEQUENCE</scope>
    <source>
        <strain evidence="8">CC70A</strain>
    </source>
</reference>
<dbReference type="Pfam" id="PF21365">
    <property type="entry name" value="Glyco_hydro_31_3rd"/>
    <property type="match status" value="1"/>
</dbReference>
<dbReference type="Gene3D" id="2.60.40.1760">
    <property type="entry name" value="glycosyl hydrolase (family 31)"/>
    <property type="match status" value="1"/>
</dbReference>
<dbReference type="PANTHER" id="PTHR22762:SF120">
    <property type="entry name" value="HETEROGLYCAN GLUCOSIDASE 1"/>
    <property type="match status" value="1"/>
</dbReference>
<dbReference type="GO" id="GO:0005975">
    <property type="term" value="P:carbohydrate metabolic process"/>
    <property type="evidence" value="ECO:0007669"/>
    <property type="project" value="InterPro"/>
</dbReference>
<dbReference type="Pfam" id="PF01055">
    <property type="entry name" value="Glyco_hydro_31_2nd"/>
    <property type="match status" value="1"/>
</dbReference>
<evidence type="ECO:0000313" key="9">
    <source>
        <dbReference type="Proteomes" id="UP001169242"/>
    </source>
</evidence>
<evidence type="ECO:0000256" key="1">
    <source>
        <dbReference type="ARBA" id="ARBA00007806"/>
    </source>
</evidence>
<dbReference type="Proteomes" id="UP001169242">
    <property type="component" value="Unassembled WGS sequence"/>
</dbReference>
<dbReference type="CDD" id="cd06604">
    <property type="entry name" value="GH31_glucosidase_II_MalA"/>
    <property type="match status" value="1"/>
</dbReference>
<dbReference type="InterPro" id="IPR025887">
    <property type="entry name" value="Glyco_hydro_31_N_dom"/>
</dbReference>
<evidence type="ECO:0000256" key="2">
    <source>
        <dbReference type="ARBA" id="ARBA00022801"/>
    </source>
</evidence>
<keyword evidence="2 4" id="KW-0378">Hydrolase</keyword>
<keyword evidence="3 4" id="KW-0326">Glycosidase</keyword>
<feature type="domain" description="Glycoside hydrolase family 31 N-terminal" evidence="6">
    <location>
        <begin position="41"/>
        <end position="113"/>
    </location>
</feature>
<gene>
    <name evidence="8" type="ORF">PBV87_06565</name>
</gene>
<dbReference type="RefSeq" id="WP_271011585.1">
    <property type="nucleotide sequence ID" value="NZ_JAQIFT010000028.1"/>
</dbReference>
<dbReference type="PANTHER" id="PTHR22762">
    <property type="entry name" value="ALPHA-GLUCOSIDASE"/>
    <property type="match status" value="1"/>
</dbReference>
<dbReference type="GO" id="GO:0030246">
    <property type="term" value="F:carbohydrate binding"/>
    <property type="evidence" value="ECO:0007669"/>
    <property type="project" value="InterPro"/>
</dbReference>
<comment type="similarity">
    <text evidence="1 4">Belongs to the glycosyl hydrolase 31 family.</text>
</comment>
<evidence type="ECO:0000256" key="3">
    <source>
        <dbReference type="ARBA" id="ARBA00023295"/>
    </source>
</evidence>
<accession>A0AA42J088</accession>
<sequence length="687" mass="79639">MKQTTSMKYTYGTPIETDAVVDKGIQQGKELIRLVEGEGCFTYTLKPETVVYGLGENLRGINKRGWIYESFCADDCVHTEAKRSLYGAHNFFIVAEDKPFGVFVDYPGRISFDIGYSNIDELIIKPETMDFNLYIIEGETPLEIVKAFRQMIGTSYIPPKWAFGYQQSRWSYKTSEEVRQVAKNFKDNGIPIDTIYLDIDYMERFKDFTVDETAFPNFEAFVQEMKEMGIRLIPIIDAGVKVEEDYETYEEGLKENCFVTDGEGNVFEGAVWPGKVHFPDFLNSKTRRWFGHKYAFLLDKGIEGFWNDMNEPAIFYTPKAVEAAMANVEKHRGENIDLGTFFGIKDSFSNIMNQEAYYKDMYHDMDGVRVCHYDVHNLYGYNMTRAAGEAFKELRPNTRTLLFSRASYIGMHRYGGIWTGDNCSWWSHLLLNIKMMPSLNMCGFMYAGADVGGFSDNTTEELLTRWLQFGVFTPLLRNHTAAYTRFQEPYNFKYTERIKKWIEMRYALVPYLYSEYMKATLSNDMLFKPLAFEYNDPHCTQVEDQLLVGESIMIAPVYEQNKTGRYVYLPENMLYVNFESATNYTVEEMKKGHHYIEADLDHLPVFIRPNHMLILGEVAANVEAQDSSKLHAIGYYKDHCAYKLYEDDGITPKPKLEDSITEIYMSDINVKPEKLEKIEVYKISSCE</sequence>
<evidence type="ECO:0000259" key="7">
    <source>
        <dbReference type="Pfam" id="PF21365"/>
    </source>
</evidence>
<evidence type="ECO:0000256" key="4">
    <source>
        <dbReference type="RuleBase" id="RU361185"/>
    </source>
</evidence>
<feature type="domain" description="Glycosyl hydrolase family 31 C-terminal" evidence="7">
    <location>
        <begin position="525"/>
        <end position="612"/>
    </location>
</feature>
<dbReference type="InterPro" id="IPR048395">
    <property type="entry name" value="Glyco_hydro_31_C"/>
</dbReference>
<dbReference type="Gene3D" id="2.60.40.4040">
    <property type="match status" value="1"/>
</dbReference>
<dbReference type="PROSITE" id="PS00129">
    <property type="entry name" value="GLYCOSYL_HYDROL_F31_1"/>
    <property type="match status" value="1"/>
</dbReference>
<dbReference type="GO" id="GO:0004553">
    <property type="term" value="F:hydrolase activity, hydrolyzing O-glycosyl compounds"/>
    <property type="evidence" value="ECO:0007669"/>
    <property type="project" value="InterPro"/>
</dbReference>
<evidence type="ECO:0000313" key="8">
    <source>
        <dbReference type="EMBL" id="MDA3731150.1"/>
    </source>
</evidence>
<proteinExistence type="inferred from homology"/>
<organism evidence="8 9">
    <name type="scientific">Holtiella tumoricola</name>
    <dbReference type="NCBI Taxonomy" id="3018743"/>
    <lineage>
        <taxon>Bacteria</taxon>
        <taxon>Bacillati</taxon>
        <taxon>Bacillota</taxon>
        <taxon>Clostridia</taxon>
        <taxon>Lachnospirales</taxon>
        <taxon>Cellulosilyticaceae</taxon>
        <taxon>Holtiella</taxon>
    </lineage>
</organism>
<dbReference type="SUPFAM" id="SSF74650">
    <property type="entry name" value="Galactose mutarotase-like"/>
    <property type="match status" value="1"/>
</dbReference>
<evidence type="ECO:0000259" key="6">
    <source>
        <dbReference type="Pfam" id="PF13802"/>
    </source>
</evidence>
<dbReference type="SUPFAM" id="SSF51011">
    <property type="entry name" value="Glycosyl hydrolase domain"/>
    <property type="match status" value="1"/>
</dbReference>
<dbReference type="SUPFAM" id="SSF51445">
    <property type="entry name" value="(Trans)glycosidases"/>
    <property type="match status" value="1"/>
</dbReference>
<dbReference type="CDD" id="cd14752">
    <property type="entry name" value="GH31_N"/>
    <property type="match status" value="1"/>
</dbReference>
<evidence type="ECO:0000259" key="5">
    <source>
        <dbReference type="Pfam" id="PF01055"/>
    </source>
</evidence>